<dbReference type="InterPro" id="IPR044946">
    <property type="entry name" value="Restrct_endonuc_typeI_TRD_sf"/>
</dbReference>
<dbReference type="PANTHER" id="PTHR30408">
    <property type="entry name" value="TYPE-1 RESTRICTION ENZYME ECOKI SPECIFICITY PROTEIN"/>
    <property type="match status" value="1"/>
</dbReference>
<keyword evidence="5" id="KW-0378">Hydrolase</keyword>
<keyword evidence="2" id="KW-0680">Restriction system</keyword>
<dbReference type="PANTHER" id="PTHR30408:SF12">
    <property type="entry name" value="TYPE I RESTRICTION ENZYME MJAVIII SPECIFICITY SUBUNIT"/>
    <property type="match status" value="1"/>
</dbReference>
<sequence length="440" mass="48640">MTKLEPYAAYKSSGIPWIGEVPSQWDLLPSKRVLRFAKEIVGDRHGQFSRLSLTMAGVLPRSKESADGLSPESFSTYQILRPDELVFKMIDLENRKTSRVGISGDIGLVSSAYIVARTTSRFLPKFAYYFFTSLYNEGVYNQLGSGVRSTLNADDLGRIPVPIPSHIEQSSIVSFLDRETAQIDDLIGKQEQLIELLAEKRQAIITHAVSRGLDPTAPTKPSGVPWQGSVPEHWSVQPLKNLMRMQTGVTLGKDFVEDVTETYAYLRVANVQVGYVDLNDVKEIDLPPEVAAASMLQPGDVLMTEGGDRDKLARGCIWDGSISPCVHQNHIFAVRTGPQLLSSFLVLLLDADPARTYFYLTAKQSTNLASTNSTTVKRFRFGLPPISEQRHIVEHLSVKIHQIDALVKKTRGVTTVLSERRSALISAAVTGKIKIQEGDA</sequence>
<proteinExistence type="inferred from homology"/>
<evidence type="ECO:0000313" key="6">
    <source>
        <dbReference type="Proteomes" id="UP001597307"/>
    </source>
</evidence>
<accession>A0ABW4Q779</accession>
<dbReference type="Gene3D" id="3.90.220.20">
    <property type="entry name" value="DNA methylase specificity domains"/>
    <property type="match status" value="2"/>
</dbReference>
<evidence type="ECO:0000313" key="5">
    <source>
        <dbReference type="EMBL" id="MFD1846481.1"/>
    </source>
</evidence>
<dbReference type="RefSeq" id="WP_343878375.1">
    <property type="nucleotide sequence ID" value="NZ_BAAAIJ010000015.1"/>
</dbReference>
<feature type="domain" description="Type I restriction modification DNA specificity" evidence="4">
    <location>
        <begin position="123"/>
        <end position="195"/>
    </location>
</feature>
<organism evidence="5 6">
    <name type="scientific">Arthrobacter flavus</name>
    <dbReference type="NCBI Taxonomy" id="95172"/>
    <lineage>
        <taxon>Bacteria</taxon>
        <taxon>Bacillati</taxon>
        <taxon>Actinomycetota</taxon>
        <taxon>Actinomycetes</taxon>
        <taxon>Micrococcales</taxon>
        <taxon>Micrococcaceae</taxon>
        <taxon>Arthrobacter</taxon>
    </lineage>
</organism>
<dbReference type="EMBL" id="JBHUGA010000017">
    <property type="protein sequence ID" value="MFD1846481.1"/>
    <property type="molecule type" value="Genomic_DNA"/>
</dbReference>
<comment type="similarity">
    <text evidence="1">Belongs to the type-I restriction system S methylase family.</text>
</comment>
<keyword evidence="5" id="KW-0540">Nuclease</keyword>
<evidence type="ECO:0000256" key="2">
    <source>
        <dbReference type="ARBA" id="ARBA00022747"/>
    </source>
</evidence>
<protein>
    <submittedName>
        <fullName evidence="5">Restriction endonuclease subunit S</fullName>
        <ecNumber evidence="5">3.1.21.-</ecNumber>
    </submittedName>
</protein>
<dbReference type="Gene3D" id="1.10.287.1120">
    <property type="entry name" value="Bipartite methylase S protein"/>
    <property type="match status" value="1"/>
</dbReference>
<dbReference type="GO" id="GO:0016787">
    <property type="term" value="F:hydrolase activity"/>
    <property type="evidence" value="ECO:0007669"/>
    <property type="project" value="UniProtKB-KW"/>
</dbReference>
<evidence type="ECO:0000256" key="3">
    <source>
        <dbReference type="ARBA" id="ARBA00023125"/>
    </source>
</evidence>
<dbReference type="Proteomes" id="UP001597307">
    <property type="component" value="Unassembled WGS sequence"/>
</dbReference>
<dbReference type="CDD" id="cd17253">
    <property type="entry name" value="RMtype1_S_Eco933I-TRD2-CR2_like"/>
    <property type="match status" value="1"/>
</dbReference>
<gene>
    <name evidence="5" type="ORF">ACFSFX_07720</name>
</gene>
<keyword evidence="3" id="KW-0238">DNA-binding</keyword>
<dbReference type="EC" id="3.1.21.-" evidence="5"/>
<evidence type="ECO:0000259" key="4">
    <source>
        <dbReference type="Pfam" id="PF01420"/>
    </source>
</evidence>
<reference evidence="6" key="1">
    <citation type="journal article" date="2019" name="Int. J. Syst. Evol. Microbiol.">
        <title>The Global Catalogue of Microorganisms (GCM) 10K type strain sequencing project: providing services to taxonomists for standard genome sequencing and annotation.</title>
        <authorList>
            <consortium name="The Broad Institute Genomics Platform"/>
            <consortium name="The Broad Institute Genome Sequencing Center for Infectious Disease"/>
            <person name="Wu L."/>
            <person name="Ma J."/>
        </authorList>
    </citation>
    <scope>NUCLEOTIDE SEQUENCE [LARGE SCALE GENOMIC DNA]</scope>
    <source>
        <strain evidence="6">JCM 11496</strain>
    </source>
</reference>
<name>A0ABW4Q779_9MICC</name>
<dbReference type="InterPro" id="IPR052021">
    <property type="entry name" value="Type-I_RS_S_subunit"/>
</dbReference>
<dbReference type="Pfam" id="PF01420">
    <property type="entry name" value="Methylase_S"/>
    <property type="match status" value="1"/>
</dbReference>
<comment type="caution">
    <text evidence="5">The sequence shown here is derived from an EMBL/GenBank/DDBJ whole genome shotgun (WGS) entry which is preliminary data.</text>
</comment>
<dbReference type="SUPFAM" id="SSF116734">
    <property type="entry name" value="DNA methylase specificity domain"/>
    <property type="match status" value="2"/>
</dbReference>
<dbReference type="InterPro" id="IPR000055">
    <property type="entry name" value="Restrct_endonuc_typeI_TRD"/>
</dbReference>
<keyword evidence="5" id="KW-0255">Endonuclease</keyword>
<evidence type="ECO:0000256" key="1">
    <source>
        <dbReference type="ARBA" id="ARBA00010923"/>
    </source>
</evidence>
<keyword evidence="6" id="KW-1185">Reference proteome</keyword>
<dbReference type="GO" id="GO:0004519">
    <property type="term" value="F:endonuclease activity"/>
    <property type="evidence" value="ECO:0007669"/>
    <property type="project" value="UniProtKB-KW"/>
</dbReference>